<organism evidence="1 2">
    <name type="scientific">Lasiodiplodia mahajangana</name>
    <dbReference type="NCBI Taxonomy" id="1108764"/>
    <lineage>
        <taxon>Eukaryota</taxon>
        <taxon>Fungi</taxon>
        <taxon>Dikarya</taxon>
        <taxon>Ascomycota</taxon>
        <taxon>Pezizomycotina</taxon>
        <taxon>Dothideomycetes</taxon>
        <taxon>Dothideomycetes incertae sedis</taxon>
        <taxon>Botryosphaeriales</taxon>
        <taxon>Botryosphaeriaceae</taxon>
        <taxon>Lasiodiplodia</taxon>
    </lineage>
</organism>
<comment type="caution">
    <text evidence="1">The sequence shown here is derived from an EMBL/GenBank/DDBJ whole genome shotgun (WGS) entry which is preliminary data.</text>
</comment>
<proteinExistence type="predicted"/>
<dbReference type="Proteomes" id="UP001153332">
    <property type="component" value="Unassembled WGS sequence"/>
</dbReference>
<evidence type="ECO:0000313" key="2">
    <source>
        <dbReference type="Proteomes" id="UP001153332"/>
    </source>
</evidence>
<protein>
    <submittedName>
        <fullName evidence="1">Uncharacterized protein</fullName>
    </submittedName>
</protein>
<reference evidence="1" key="1">
    <citation type="submission" date="2022-12" db="EMBL/GenBank/DDBJ databases">
        <title>Genome Sequence of Lasiodiplodia mahajangana.</title>
        <authorList>
            <person name="Buettner E."/>
        </authorList>
    </citation>
    <scope>NUCLEOTIDE SEQUENCE</scope>
    <source>
        <strain evidence="1">VT137</strain>
    </source>
</reference>
<evidence type="ECO:0000313" key="1">
    <source>
        <dbReference type="EMBL" id="KAJ8127392.1"/>
    </source>
</evidence>
<sequence>MYVSKWLICKYEKALTVVKWPSFKFKFKHKCFGLARVTTSLEEEVNSTRTQEDFRIPKDAMNAPKSSGINRITNVTLPRNTMFTERNEILTQLVFHLEDRSARHQDQDEGIEGSEGGETGENPTPRSCIIHGDGGVGKTEIALEYTYKCGRFYSHIFWLPSENQGLLQEAFHSIFAELDISIQNSDTLSAEKKIEKVREWLQSTDKKWLLVFDNCEDISSLRPFWPAVGQGRIIVTSRNPLLLLLEEEELTNLSIALPPMQTERS</sequence>
<accession>A0ACC2JJD8</accession>
<dbReference type="EMBL" id="JAPUUL010001443">
    <property type="protein sequence ID" value="KAJ8127392.1"/>
    <property type="molecule type" value="Genomic_DNA"/>
</dbReference>
<keyword evidence="2" id="KW-1185">Reference proteome</keyword>
<name>A0ACC2JJD8_9PEZI</name>
<gene>
    <name evidence="1" type="ORF">O1611_g6245</name>
</gene>